<evidence type="ECO:0000313" key="5">
    <source>
        <dbReference type="EMBL" id="CCW19559.1"/>
    </source>
</evidence>
<dbReference type="FunFam" id="3.40.50.720:FF:000084">
    <property type="entry name" value="Short-chain dehydrogenase reductase"/>
    <property type="match status" value="1"/>
</dbReference>
<feature type="compositionally biased region" description="Basic and acidic residues" evidence="4">
    <location>
        <begin position="21"/>
        <end position="32"/>
    </location>
</feature>
<dbReference type="PANTHER" id="PTHR48107:SF16">
    <property type="entry name" value="NADPH-DEPENDENT ALDEHYDE REDUCTASE 1, CHLOROPLASTIC"/>
    <property type="match status" value="1"/>
</dbReference>
<gene>
    <name evidence="5" type="ORF">EBBID32_39270</name>
</gene>
<comment type="similarity">
    <text evidence="1">Belongs to the short-chain dehydrogenases/reductases (SDR) family.</text>
</comment>
<accession>N1MS51</accession>
<dbReference type="EMBL" id="CAVK010000204">
    <property type="protein sequence ID" value="CCW19559.1"/>
    <property type="molecule type" value="Genomic_DNA"/>
</dbReference>
<evidence type="ECO:0000256" key="4">
    <source>
        <dbReference type="SAM" id="MobiDB-lite"/>
    </source>
</evidence>
<feature type="compositionally biased region" description="Pro residues" evidence="4">
    <location>
        <begin position="1"/>
        <end position="16"/>
    </location>
</feature>
<dbReference type="PRINTS" id="PR00081">
    <property type="entry name" value="GDHRDH"/>
</dbReference>
<dbReference type="InterPro" id="IPR020904">
    <property type="entry name" value="Sc_DH/Rdtase_CS"/>
</dbReference>
<dbReference type="RefSeq" id="WP_006964109.1">
    <property type="nucleotide sequence ID" value="NZ_CAVK010000204.1"/>
</dbReference>
<dbReference type="Proteomes" id="UP000013201">
    <property type="component" value="Unassembled WGS sequence"/>
</dbReference>
<reference evidence="5 6" key="1">
    <citation type="submission" date="2013-03" db="EMBL/GenBank/DDBJ databases">
        <authorList>
            <person name="Le V."/>
        </authorList>
    </citation>
    <scope>NUCLEOTIDE SEQUENCE [LARGE SCALE GENOMIC DNA]</scope>
    <source>
        <strain evidence="5 6">BiD32</strain>
    </source>
</reference>
<dbReference type="NCBIfam" id="NF005559">
    <property type="entry name" value="PRK07231.1"/>
    <property type="match status" value="1"/>
</dbReference>
<dbReference type="PROSITE" id="PS00061">
    <property type="entry name" value="ADH_SHORT"/>
    <property type="match status" value="1"/>
</dbReference>
<proteinExistence type="inferred from homology"/>
<reference evidence="6" key="2">
    <citation type="submission" date="2013-04" db="EMBL/GenBank/DDBJ databases">
        <title>Bisphenol A degrading Sphingobium sp. strain BiD32.</title>
        <authorList>
            <person name="Nielsen J.L."/>
            <person name="Zhou N.A."/>
            <person name="Kjeldal H."/>
        </authorList>
    </citation>
    <scope>NUCLEOTIDE SEQUENCE [LARGE SCALE GENOMIC DNA]</scope>
    <source>
        <strain evidence="6">BiD32</strain>
    </source>
</reference>
<protein>
    <submittedName>
        <fullName evidence="5">Dehydrogenases with different specificities (Related to short-chain alcohol dehydrogenases)</fullName>
    </submittedName>
</protein>
<keyword evidence="6" id="KW-1185">Reference proteome</keyword>
<evidence type="ECO:0000313" key="6">
    <source>
        <dbReference type="Proteomes" id="UP000013201"/>
    </source>
</evidence>
<organism evidence="5 6">
    <name type="scientific">Sphingobium indicum BiD32</name>
    <dbReference type="NCBI Taxonomy" id="1301087"/>
    <lineage>
        <taxon>Bacteria</taxon>
        <taxon>Pseudomonadati</taxon>
        <taxon>Pseudomonadota</taxon>
        <taxon>Alphaproteobacteria</taxon>
        <taxon>Sphingomonadales</taxon>
        <taxon>Sphingomonadaceae</taxon>
        <taxon>Sphingobium</taxon>
    </lineage>
</organism>
<dbReference type="InterPro" id="IPR036291">
    <property type="entry name" value="NAD(P)-bd_dom_sf"/>
</dbReference>
<evidence type="ECO:0000256" key="3">
    <source>
        <dbReference type="ARBA" id="ARBA00051383"/>
    </source>
</evidence>
<evidence type="ECO:0000256" key="1">
    <source>
        <dbReference type="ARBA" id="ARBA00006484"/>
    </source>
</evidence>
<comment type="caution">
    <text evidence="5">The sequence shown here is derived from an EMBL/GenBank/DDBJ whole genome shotgun (WGS) entry which is preliminary data.</text>
</comment>
<dbReference type="InterPro" id="IPR002347">
    <property type="entry name" value="SDR_fam"/>
</dbReference>
<dbReference type="Pfam" id="PF13561">
    <property type="entry name" value="adh_short_C2"/>
    <property type="match status" value="1"/>
</dbReference>
<dbReference type="GO" id="GO:0016614">
    <property type="term" value="F:oxidoreductase activity, acting on CH-OH group of donors"/>
    <property type="evidence" value="ECO:0007669"/>
    <property type="project" value="UniProtKB-ARBA"/>
</dbReference>
<dbReference type="PRINTS" id="PR00080">
    <property type="entry name" value="SDRFAMILY"/>
</dbReference>
<sequence>MPDYPKPPFPDQPQPMPGKTARMDPEPDHGEQSYKGSGRLAGKHAIITGGDSGIGRAVAIAYAREGADLLISYLSEEEDAQSVAELVEAEGRKCILMAGDIAEPAHCRAIIERAVSELGDLDILVNNAAHQATFEEIEEISDEEWQYTFATNIHAMFYLVKAATKHLEGGGTIINTASVNADMPRPQLLAYATTKGAIQNFTAGLAQMLADKGIRVNCVAPGPVWTPLIPSTMPPDMVREFGKNIPMGRPAQPAELAAPYVMLASEEASFISGATIAVTGGKPIL</sequence>
<name>N1MS51_9SPHN</name>
<dbReference type="AlphaFoldDB" id="N1MS51"/>
<keyword evidence="2" id="KW-0560">Oxidoreductase</keyword>
<comment type="catalytic activity">
    <reaction evidence="3">
        <text>2,5-dichlorocyclohexa-2,5-dien-1,4-diol + NAD(+) = 2,5-dichlorohydroquinone + NADH + H(+)</text>
        <dbReference type="Rhea" id="RHEA:15741"/>
        <dbReference type="ChEBI" id="CHEBI:15378"/>
        <dbReference type="ChEBI" id="CHEBI:27545"/>
        <dbReference type="ChEBI" id="CHEBI:28975"/>
        <dbReference type="ChEBI" id="CHEBI:57540"/>
        <dbReference type="ChEBI" id="CHEBI:57945"/>
    </reaction>
</comment>
<dbReference type="SUPFAM" id="SSF51735">
    <property type="entry name" value="NAD(P)-binding Rossmann-fold domains"/>
    <property type="match status" value="1"/>
</dbReference>
<evidence type="ECO:0000256" key="2">
    <source>
        <dbReference type="ARBA" id="ARBA00023002"/>
    </source>
</evidence>
<dbReference type="OrthoDB" id="9809287at2"/>
<dbReference type="PANTHER" id="PTHR48107">
    <property type="entry name" value="NADPH-DEPENDENT ALDEHYDE REDUCTASE-LIKE PROTEIN, CHLOROPLASTIC-RELATED"/>
    <property type="match status" value="1"/>
</dbReference>
<feature type="region of interest" description="Disordered" evidence="4">
    <location>
        <begin position="1"/>
        <end position="39"/>
    </location>
</feature>
<dbReference type="Gene3D" id="3.40.50.720">
    <property type="entry name" value="NAD(P)-binding Rossmann-like Domain"/>
    <property type="match status" value="1"/>
</dbReference>